<keyword evidence="2" id="KW-1185">Reference proteome</keyword>
<evidence type="ECO:0000313" key="2">
    <source>
        <dbReference type="Proteomes" id="UP000006056"/>
    </source>
</evidence>
<dbReference type="EMBL" id="CP003379">
    <property type="protein sequence ID" value="AFL87138.1"/>
    <property type="molecule type" value="Genomic_DNA"/>
</dbReference>
<dbReference type="HOGENOM" id="CLU_2541450_0_0_0"/>
<evidence type="ECO:0000313" key="1">
    <source>
        <dbReference type="EMBL" id="AFL87138.1"/>
    </source>
</evidence>
<accession>I3ZD20</accession>
<dbReference type="Proteomes" id="UP000006056">
    <property type="component" value="Chromosome"/>
</dbReference>
<protein>
    <submittedName>
        <fullName evidence="1">Uncharacterized protein</fullName>
    </submittedName>
</protein>
<dbReference type="KEGG" id="trs:Terro_0806"/>
<proteinExistence type="predicted"/>
<gene>
    <name evidence="1" type="ordered locus">Terro_0806</name>
</gene>
<dbReference type="AlphaFoldDB" id="I3ZD20"/>
<dbReference type="STRING" id="926566.Terro_0806"/>
<organism evidence="1 2">
    <name type="scientific">Terriglobus roseus (strain DSM 18391 / NRRL B-41598 / KBS 63)</name>
    <dbReference type="NCBI Taxonomy" id="926566"/>
    <lineage>
        <taxon>Bacteria</taxon>
        <taxon>Pseudomonadati</taxon>
        <taxon>Acidobacteriota</taxon>
        <taxon>Terriglobia</taxon>
        <taxon>Terriglobales</taxon>
        <taxon>Acidobacteriaceae</taxon>
        <taxon>Terriglobus</taxon>
    </lineage>
</organism>
<sequence>MTNVMNRGANHNDRESYYFRKPHSAEATEFDTANQSGFLNCSGLPSRTRLQLLALKGTRTANAMIRNGCRARLHPNNENEESP</sequence>
<name>I3ZD20_TERRK</name>
<reference evidence="1 2" key="1">
    <citation type="submission" date="2012-06" db="EMBL/GenBank/DDBJ databases">
        <title>Complete genome of Terriglobus roseus DSM 18391.</title>
        <authorList>
            <consortium name="US DOE Joint Genome Institute (JGI-PGF)"/>
            <person name="Lucas S."/>
            <person name="Copeland A."/>
            <person name="Lapidus A."/>
            <person name="Glavina del Rio T."/>
            <person name="Dalin E."/>
            <person name="Tice H."/>
            <person name="Bruce D."/>
            <person name="Goodwin L."/>
            <person name="Pitluck S."/>
            <person name="Peters L."/>
            <person name="Mikhailova N."/>
            <person name="Munk A.C.C."/>
            <person name="Kyrpides N."/>
            <person name="Mavromatis K."/>
            <person name="Ivanova N."/>
            <person name="Brettin T."/>
            <person name="Detter J.C."/>
            <person name="Han C."/>
            <person name="Larimer F."/>
            <person name="Land M."/>
            <person name="Hauser L."/>
            <person name="Markowitz V."/>
            <person name="Cheng J.-F."/>
            <person name="Hugenholtz P."/>
            <person name="Woyke T."/>
            <person name="Wu D."/>
            <person name="Brambilla E."/>
            <person name="Klenk H.-P."/>
            <person name="Eisen J.A."/>
        </authorList>
    </citation>
    <scope>NUCLEOTIDE SEQUENCE [LARGE SCALE GENOMIC DNA]</scope>
    <source>
        <strain evidence="2">DSM 18391 / NRRL B-41598 / KBS 63</strain>
    </source>
</reference>